<proteinExistence type="predicted"/>
<dbReference type="GO" id="GO:0070920">
    <property type="term" value="P:regulation of regulatory ncRNA processing"/>
    <property type="evidence" value="ECO:0007669"/>
    <property type="project" value="TreeGrafter"/>
</dbReference>
<evidence type="ECO:0000313" key="2">
    <source>
        <dbReference type="Proteomes" id="UP000035680"/>
    </source>
</evidence>
<dbReference type="CDD" id="cd00048">
    <property type="entry name" value="DSRM_SF"/>
    <property type="match status" value="1"/>
</dbReference>
<dbReference type="GO" id="GO:0030422">
    <property type="term" value="P:siRNA processing"/>
    <property type="evidence" value="ECO:0007669"/>
    <property type="project" value="TreeGrafter"/>
</dbReference>
<dbReference type="Proteomes" id="UP000035680">
    <property type="component" value="Unassembled WGS sequence"/>
</dbReference>
<dbReference type="PANTHER" id="PTHR46205:SF3">
    <property type="entry name" value="LOQUACIOUS, ISOFORM B"/>
    <property type="match status" value="1"/>
</dbReference>
<dbReference type="InterPro" id="IPR051247">
    <property type="entry name" value="RLC_Component"/>
</dbReference>
<protein>
    <submittedName>
        <fullName evidence="3">DRBM domain-containing protein</fullName>
    </submittedName>
</protein>
<dbReference type="Gene3D" id="3.30.160.20">
    <property type="match status" value="1"/>
</dbReference>
<sequence>MIVDEVHSYSQYLKLPFEFTFKLESDGLFLATYTHNQITAIGRGKSKKIAKEEACKNLKPFLQSFAEKLSGSTTAECLLQDLVQKTGKSVTYVENMLNDNSIQIKCIVGEHETYATAAICEVAKVKSINSMLKILSFSIDDVKEKINWSDMEKFLDGFLFKMLLQQICDKNSWDLSFHSIESNITREYYVSCKIKSNNDFNTSVPPIEDIKYNSISKTEGENSLAREICLKYFNNYNDNIYALMKIQLDHRVQKYFDGRKAEYKIERLSLRPSIFKCYCYISKLSTEGIHAKKKVAQGIAAWKMLKALGESCENNNLKEEKDEEKKAIQIPICTDENMDDFNTITIPIDPTTIEKTFRNYHSYLEDISIRDFKFFKSKKSKYIFIFKYILLNPKSDTTYCRILFGVGSTKDGAIKQGCDNLYMVTSMKKNAIK</sequence>
<reference evidence="3" key="2">
    <citation type="submission" date="2015-08" db="UniProtKB">
        <authorList>
            <consortium name="WormBaseParasite"/>
        </authorList>
    </citation>
    <scope>IDENTIFICATION</scope>
</reference>
<dbReference type="AlphaFoldDB" id="A0A0K0F6V1"/>
<dbReference type="GO" id="GO:0005634">
    <property type="term" value="C:nucleus"/>
    <property type="evidence" value="ECO:0007669"/>
    <property type="project" value="TreeGrafter"/>
</dbReference>
<organism evidence="2 3">
    <name type="scientific">Strongyloides venezuelensis</name>
    <name type="common">Threadworm</name>
    <dbReference type="NCBI Taxonomy" id="75913"/>
    <lineage>
        <taxon>Eukaryota</taxon>
        <taxon>Metazoa</taxon>
        <taxon>Ecdysozoa</taxon>
        <taxon>Nematoda</taxon>
        <taxon>Chromadorea</taxon>
        <taxon>Rhabditida</taxon>
        <taxon>Tylenchina</taxon>
        <taxon>Panagrolaimomorpha</taxon>
        <taxon>Strongyloidoidea</taxon>
        <taxon>Strongyloididae</taxon>
        <taxon>Strongyloides</taxon>
    </lineage>
</organism>
<dbReference type="SUPFAM" id="SSF54768">
    <property type="entry name" value="dsRNA-binding domain-like"/>
    <property type="match status" value="2"/>
</dbReference>
<dbReference type="PANTHER" id="PTHR46205">
    <property type="entry name" value="LOQUACIOUS, ISOFORM B"/>
    <property type="match status" value="1"/>
</dbReference>
<evidence type="ECO:0000313" key="3">
    <source>
        <dbReference type="WBParaSite" id="SVE_0454700.1"/>
    </source>
</evidence>
<name>A0A0K0F6V1_STRVS</name>
<dbReference type="GO" id="GO:0003725">
    <property type="term" value="F:double-stranded RNA binding"/>
    <property type="evidence" value="ECO:0007669"/>
    <property type="project" value="TreeGrafter"/>
</dbReference>
<keyword evidence="1" id="KW-0694">RNA-binding</keyword>
<keyword evidence="2" id="KW-1185">Reference proteome</keyword>
<dbReference type="GO" id="GO:0005737">
    <property type="term" value="C:cytoplasm"/>
    <property type="evidence" value="ECO:0007669"/>
    <property type="project" value="TreeGrafter"/>
</dbReference>
<evidence type="ECO:0000256" key="1">
    <source>
        <dbReference type="ARBA" id="ARBA00022884"/>
    </source>
</evidence>
<accession>A0A0K0F6V1</accession>
<dbReference type="WBParaSite" id="SVE_0454700.1">
    <property type="protein sequence ID" value="SVE_0454700.1"/>
    <property type="gene ID" value="SVE_0454700"/>
</dbReference>
<dbReference type="GO" id="GO:0035197">
    <property type="term" value="F:siRNA binding"/>
    <property type="evidence" value="ECO:0007669"/>
    <property type="project" value="TreeGrafter"/>
</dbReference>
<dbReference type="GO" id="GO:0016442">
    <property type="term" value="C:RISC complex"/>
    <property type="evidence" value="ECO:0007669"/>
    <property type="project" value="TreeGrafter"/>
</dbReference>
<reference evidence="2" key="1">
    <citation type="submission" date="2014-07" db="EMBL/GenBank/DDBJ databases">
        <authorList>
            <person name="Martin A.A"/>
            <person name="De Silva N."/>
        </authorList>
    </citation>
    <scope>NUCLEOTIDE SEQUENCE</scope>
</reference>
<dbReference type="GO" id="GO:0070578">
    <property type="term" value="C:RISC-loading complex"/>
    <property type="evidence" value="ECO:0007669"/>
    <property type="project" value="TreeGrafter"/>
</dbReference>